<reference evidence="1" key="1">
    <citation type="journal article" date="2017" name="Sci. Rep.">
        <title>Shrimp AHPND-causing plasmids encoding the PirAB toxins as mediated by pirAB-Tn903 are prevalent in various Vibrio species.</title>
        <authorList>
            <person name="Xiao J."/>
            <person name="Liu L."/>
            <person name="Ke Y."/>
            <person name="Li X."/>
            <person name="Liu Y."/>
            <person name="Pan Y."/>
            <person name="Yan S."/>
            <person name="Wang Y."/>
        </authorList>
    </citation>
    <scope>NUCLEOTIDE SEQUENCE</scope>
    <source>
        <strain evidence="1">SH14</strain>
        <plasmid evidence="1">pVHvo</plasmid>
    </source>
</reference>
<accession>A0A1S6KSL4</accession>
<sequence length="56" mass="6457">MNFRHKKAVYGWEDGSFANAIWLSWKLNTFSVLKNTLHRTELCSSALCNALRASRL</sequence>
<protein>
    <submittedName>
        <fullName evidence="1">Uncharacterized protein</fullName>
    </submittedName>
</protein>
<keyword evidence="1" id="KW-0614">Plasmid</keyword>
<geneLocation type="plasmid" evidence="1">
    <name>pVHvo</name>
</geneLocation>
<dbReference type="EMBL" id="KX268305">
    <property type="protein sequence ID" value="AQT24370.1"/>
    <property type="molecule type" value="Genomic_DNA"/>
</dbReference>
<evidence type="ECO:0000313" key="1">
    <source>
        <dbReference type="EMBL" id="AQT24370.1"/>
    </source>
</evidence>
<dbReference type="AlphaFoldDB" id="A0A1S6KSL4"/>
<organism evidence="1">
    <name type="scientific">Vibrio owensii</name>
    <dbReference type="NCBI Taxonomy" id="696485"/>
    <lineage>
        <taxon>Bacteria</taxon>
        <taxon>Pseudomonadati</taxon>
        <taxon>Pseudomonadota</taxon>
        <taxon>Gammaproteobacteria</taxon>
        <taxon>Vibrionales</taxon>
        <taxon>Vibrionaceae</taxon>
        <taxon>Vibrio</taxon>
    </lineage>
</organism>
<proteinExistence type="predicted"/>
<name>A0A1S6KSL4_9VIBR</name>